<evidence type="ECO:0000313" key="2">
    <source>
        <dbReference type="EMBL" id="CAD8065645.1"/>
    </source>
</evidence>
<sequence length="302" mass="36757">MLAGSKQPLQLKNSIYQRIFFSIYEYINYKNSHTIKYCYWNITKQTTFTLLYFFQKPIYKLLYTTHPVQYISYFYFMKILLKIKHHSFKIECARFLYLLYNIAEYFRFLKYRVDWIKISLISILEQFFLNMKVKYFNYYQNIVLHYKIQQQNTISFYQIEQQTLSPNFEFLKYSQNQITFIIYFNCLQLFNRIAKCKNKLINIQTKKKLKQYCSGLGSAFFVGFSGFLIYLIIIIYFRYLKGRSSRESYFENFLNGGLETSDLQQNFKLKPLNAEKKSDFILFQAQIIEELHEILFDNNKVC</sequence>
<keyword evidence="1" id="KW-1133">Transmembrane helix</keyword>
<gene>
    <name evidence="2" type="ORF">PPRIM_AZ9-3.1.T0380003</name>
</gene>
<dbReference type="AlphaFoldDB" id="A0A8S1LHF7"/>
<dbReference type="EMBL" id="CAJJDM010000037">
    <property type="protein sequence ID" value="CAD8065645.1"/>
    <property type="molecule type" value="Genomic_DNA"/>
</dbReference>
<evidence type="ECO:0000313" key="3">
    <source>
        <dbReference type="Proteomes" id="UP000688137"/>
    </source>
</evidence>
<dbReference type="Proteomes" id="UP000688137">
    <property type="component" value="Unassembled WGS sequence"/>
</dbReference>
<protein>
    <recommendedName>
        <fullName evidence="4">Transmembrane protein</fullName>
    </recommendedName>
</protein>
<feature type="transmembrane region" description="Helical" evidence="1">
    <location>
        <begin position="216"/>
        <end position="237"/>
    </location>
</feature>
<proteinExistence type="predicted"/>
<keyword evidence="3" id="KW-1185">Reference proteome</keyword>
<evidence type="ECO:0000256" key="1">
    <source>
        <dbReference type="SAM" id="Phobius"/>
    </source>
</evidence>
<keyword evidence="1" id="KW-0812">Transmembrane</keyword>
<name>A0A8S1LHF7_PARPR</name>
<evidence type="ECO:0008006" key="4">
    <source>
        <dbReference type="Google" id="ProtNLM"/>
    </source>
</evidence>
<keyword evidence="1" id="KW-0472">Membrane</keyword>
<accession>A0A8S1LHF7</accession>
<reference evidence="2" key="1">
    <citation type="submission" date="2021-01" db="EMBL/GenBank/DDBJ databases">
        <authorList>
            <consortium name="Genoscope - CEA"/>
            <person name="William W."/>
        </authorList>
    </citation>
    <scope>NUCLEOTIDE SEQUENCE</scope>
</reference>
<organism evidence="2 3">
    <name type="scientific">Paramecium primaurelia</name>
    <dbReference type="NCBI Taxonomy" id="5886"/>
    <lineage>
        <taxon>Eukaryota</taxon>
        <taxon>Sar</taxon>
        <taxon>Alveolata</taxon>
        <taxon>Ciliophora</taxon>
        <taxon>Intramacronucleata</taxon>
        <taxon>Oligohymenophorea</taxon>
        <taxon>Peniculida</taxon>
        <taxon>Parameciidae</taxon>
        <taxon>Paramecium</taxon>
    </lineage>
</organism>
<comment type="caution">
    <text evidence="2">The sequence shown here is derived from an EMBL/GenBank/DDBJ whole genome shotgun (WGS) entry which is preliminary data.</text>
</comment>